<sequence>MRRSEKLGMLTGLIVGTILLLISFLMGVKPACKVWGSQTTLSASEAEKKGIENSFRYKNGKLIVDSTKTAARTTTSINVKRPENASAQGIDVSYHQGVINWEKVKNTGKVDFAIIRCGYGMNEWNETTQTWTQDDPQWEYNTSECERLNIPYGVYLYSYADTTEKAKSEAEHVIRMLEGKNLSYPIYYDMEDKSVMNNSKITAAKASQIAQTFLNTMKAAGYNNLGVYSSKYYFETKLTASVFNQYPKWVAQYSNSCTYKKNYQIWQCSNSTVINGISGKVDYNYKIGLVISQNNINTTVGRTTGLSAYDPANSKKISVQWKSSNTKIATVDKNGKITAKSAGKVYITATFNSSAKATCKVTVTPKPTKIKSVKKSGKNGIKITWNKVSGISNYQIYMSTKSKSGFKKIATVSASKTSYTKTKLKKGKRYYFKIRTAKKVSGAYYYSSYTAVKSAKR</sequence>
<dbReference type="CDD" id="cd06414">
    <property type="entry name" value="GH25_LytC-like"/>
    <property type="match status" value="1"/>
</dbReference>
<dbReference type="Pfam" id="PF01183">
    <property type="entry name" value="Glyco_hydro_25"/>
    <property type="match status" value="1"/>
</dbReference>
<feature type="transmembrane region" description="Helical" evidence="2">
    <location>
        <begin position="7"/>
        <end position="28"/>
    </location>
</feature>
<proteinExistence type="inferred from homology"/>
<dbReference type="CDD" id="cd00063">
    <property type="entry name" value="FN3"/>
    <property type="match status" value="1"/>
</dbReference>
<dbReference type="PROSITE" id="PS50853">
    <property type="entry name" value="FN3"/>
    <property type="match status" value="1"/>
</dbReference>
<comment type="caution">
    <text evidence="4">The sequence shown here is derived from an EMBL/GenBank/DDBJ whole genome shotgun (WGS) entry which is preliminary data.</text>
</comment>
<evidence type="ECO:0000313" key="5">
    <source>
        <dbReference type="Proteomes" id="UP001482154"/>
    </source>
</evidence>
<dbReference type="InterPro" id="IPR002053">
    <property type="entry name" value="Glyco_hydro_25"/>
</dbReference>
<keyword evidence="2" id="KW-0472">Membrane</keyword>
<dbReference type="InterPro" id="IPR017853">
    <property type="entry name" value="GH"/>
</dbReference>
<reference evidence="4 5" key="1">
    <citation type="submission" date="2024-04" db="EMBL/GenBank/DDBJ databases">
        <title>Human intestinal bacterial collection.</title>
        <authorList>
            <person name="Pauvert C."/>
            <person name="Hitch T.C.A."/>
            <person name="Clavel T."/>
        </authorList>
    </citation>
    <scope>NUCLEOTIDE SEQUENCE [LARGE SCALE GENOMIC DNA]</scope>
    <source>
        <strain evidence="4 5">CLA-AA-H249</strain>
    </source>
</reference>
<dbReference type="PANTHER" id="PTHR34135">
    <property type="entry name" value="LYSOZYME"/>
    <property type="match status" value="1"/>
</dbReference>
<feature type="domain" description="Fibronectin type-III" evidence="3">
    <location>
        <begin position="366"/>
        <end position="457"/>
    </location>
</feature>
<dbReference type="InterPro" id="IPR013783">
    <property type="entry name" value="Ig-like_fold"/>
</dbReference>
<keyword evidence="2" id="KW-0812">Transmembrane</keyword>
<evidence type="ECO:0000256" key="1">
    <source>
        <dbReference type="ARBA" id="ARBA00010646"/>
    </source>
</evidence>
<dbReference type="InterPro" id="IPR008964">
    <property type="entry name" value="Invasin/intimin_cell_adhesion"/>
</dbReference>
<dbReference type="SMART" id="SM00635">
    <property type="entry name" value="BID_2"/>
    <property type="match status" value="1"/>
</dbReference>
<keyword evidence="5" id="KW-1185">Reference proteome</keyword>
<dbReference type="InterPro" id="IPR003961">
    <property type="entry name" value="FN3_dom"/>
</dbReference>
<comment type="similarity">
    <text evidence="1">Belongs to the glycosyl hydrolase 25 family.</text>
</comment>
<dbReference type="RefSeq" id="WP_022374166.1">
    <property type="nucleotide sequence ID" value="NZ_JBBNIN010000005.1"/>
</dbReference>
<evidence type="ECO:0000256" key="2">
    <source>
        <dbReference type="SAM" id="Phobius"/>
    </source>
</evidence>
<dbReference type="PROSITE" id="PS51904">
    <property type="entry name" value="GLYCOSYL_HYDROL_F25_2"/>
    <property type="match status" value="1"/>
</dbReference>
<dbReference type="SUPFAM" id="SSF49265">
    <property type="entry name" value="Fibronectin type III"/>
    <property type="match status" value="1"/>
</dbReference>
<dbReference type="PANTHER" id="PTHR34135:SF2">
    <property type="entry name" value="LYSOZYME"/>
    <property type="match status" value="1"/>
</dbReference>
<dbReference type="Pfam" id="PF02368">
    <property type="entry name" value="Big_2"/>
    <property type="match status" value="1"/>
</dbReference>
<dbReference type="Gene3D" id="3.20.20.80">
    <property type="entry name" value="Glycosidases"/>
    <property type="match status" value="1"/>
</dbReference>
<protein>
    <submittedName>
        <fullName evidence="4">GH25 family lysozyme</fullName>
    </submittedName>
</protein>
<dbReference type="SUPFAM" id="SSF51445">
    <property type="entry name" value="(Trans)glycosidases"/>
    <property type="match status" value="1"/>
</dbReference>
<evidence type="ECO:0000259" key="3">
    <source>
        <dbReference type="PROSITE" id="PS50853"/>
    </source>
</evidence>
<gene>
    <name evidence="4" type="ORF">AAAU51_05090</name>
</gene>
<organism evidence="4 5">
    <name type="scientific">Anaerostipes amylophilus</name>
    <dbReference type="NCBI Taxonomy" id="2981779"/>
    <lineage>
        <taxon>Bacteria</taxon>
        <taxon>Bacillati</taxon>
        <taxon>Bacillota</taxon>
        <taxon>Clostridia</taxon>
        <taxon>Lachnospirales</taxon>
        <taxon>Lachnospiraceae</taxon>
        <taxon>Anaerostipes</taxon>
    </lineage>
</organism>
<dbReference type="Pfam" id="PF00041">
    <property type="entry name" value="fn3"/>
    <property type="match status" value="1"/>
</dbReference>
<dbReference type="EMBL" id="JBBNIN010000005">
    <property type="protein sequence ID" value="MEQ2710548.1"/>
    <property type="molecule type" value="Genomic_DNA"/>
</dbReference>
<dbReference type="SUPFAM" id="SSF49373">
    <property type="entry name" value="Invasin/intimin cell-adhesion fragments"/>
    <property type="match status" value="1"/>
</dbReference>
<evidence type="ECO:0000313" key="4">
    <source>
        <dbReference type="EMBL" id="MEQ2710548.1"/>
    </source>
</evidence>
<dbReference type="Proteomes" id="UP001482154">
    <property type="component" value="Unassembled WGS sequence"/>
</dbReference>
<dbReference type="InterPro" id="IPR036116">
    <property type="entry name" value="FN3_sf"/>
</dbReference>
<accession>A0ABV1ITJ0</accession>
<dbReference type="Gene3D" id="2.60.40.1080">
    <property type="match status" value="1"/>
</dbReference>
<dbReference type="Gene3D" id="2.60.40.10">
    <property type="entry name" value="Immunoglobulins"/>
    <property type="match status" value="1"/>
</dbReference>
<dbReference type="InterPro" id="IPR003343">
    <property type="entry name" value="Big_2"/>
</dbReference>
<keyword evidence="2" id="KW-1133">Transmembrane helix</keyword>
<name>A0ABV1ITJ0_9FIRM</name>